<evidence type="ECO:0000313" key="3">
    <source>
        <dbReference type="Proteomes" id="UP001307849"/>
    </source>
</evidence>
<dbReference type="InterPro" id="IPR001810">
    <property type="entry name" value="F-box_dom"/>
</dbReference>
<reference evidence="2 3" key="1">
    <citation type="submission" date="2019-10" db="EMBL/GenBank/DDBJ databases">
        <authorList>
            <person name="Palmer J.M."/>
        </authorList>
    </citation>
    <scope>NUCLEOTIDE SEQUENCE [LARGE SCALE GENOMIC DNA]</scope>
    <source>
        <strain evidence="2 3">TWF506</strain>
    </source>
</reference>
<name>A0AAN8NE83_9PEZI</name>
<evidence type="ECO:0000313" key="2">
    <source>
        <dbReference type="EMBL" id="KAK6518299.1"/>
    </source>
</evidence>
<dbReference type="AlphaFoldDB" id="A0AAN8NE83"/>
<feature type="domain" description="F-box" evidence="1">
    <location>
        <begin position="3"/>
        <end position="48"/>
    </location>
</feature>
<dbReference type="EMBL" id="JAVHJM010000002">
    <property type="protein sequence ID" value="KAK6518299.1"/>
    <property type="molecule type" value="Genomic_DNA"/>
</dbReference>
<dbReference type="PROSITE" id="PS50181">
    <property type="entry name" value="FBOX"/>
    <property type="match status" value="1"/>
</dbReference>
<proteinExistence type="predicted"/>
<gene>
    <name evidence="2" type="ORF">TWF506_005459</name>
</gene>
<comment type="caution">
    <text evidence="2">The sequence shown here is derived from an EMBL/GenBank/DDBJ whole genome shotgun (WGS) entry which is preliminary data.</text>
</comment>
<sequence>MSSTTALSVTPEILDSVFEYLDKHDIWALALTCKVLLQPCLRSIWQTLEVTSESPIRRSGYRPELKENLSDVIEKYWVNASWLRYIKFFNIGRYLNSDSPEASALLELLESGKMRPNRVELIVNSPSAENSLLRLKAYSESRSQVDFSINLVSTLPLATIVDLPKVTHLAIQAPAPPSWAREAGMPYESWIGQTAKDLAMILDRTTNLKHFEWVLKKISSGWGGRPFSAPHVVVCLQDAFRRLKHVTSFHLYGFFLHPTLFITPPPGTQKLRVDGMMSQEWWEAFANCPLAELKSLTLRMEAEQHEYLQYFLWPSCPPDSNFRLKAITVCSLKKAMCQVYGGPPDLMDCLLRRNPNLQLSAEMTLKFSEAEEISEHCTILFFETLLEKCEMAAEAAYTRRALDGHKPRGKLDFITEFANLVTRNAIDDTLWAPQQGANTEQSLELEQWCRAKLQGCLESSLNQTLGAHMKKLESGRAGFSDAEFFDECVSRLKTLMRKPREDARNAEQFVSHGVQDFSKQFKSLRPIITDVFAEKLAAGEEIGILKALDIWLDAVVRQYREFYRVGYLVE</sequence>
<evidence type="ECO:0000259" key="1">
    <source>
        <dbReference type="PROSITE" id="PS50181"/>
    </source>
</evidence>
<accession>A0AAN8NE83</accession>
<keyword evidence="3" id="KW-1185">Reference proteome</keyword>
<dbReference type="Proteomes" id="UP001307849">
    <property type="component" value="Unassembled WGS sequence"/>
</dbReference>
<protein>
    <recommendedName>
        <fullName evidence="1">F-box domain-containing protein</fullName>
    </recommendedName>
</protein>
<organism evidence="2 3">
    <name type="scientific">Arthrobotrys conoides</name>
    <dbReference type="NCBI Taxonomy" id="74498"/>
    <lineage>
        <taxon>Eukaryota</taxon>
        <taxon>Fungi</taxon>
        <taxon>Dikarya</taxon>
        <taxon>Ascomycota</taxon>
        <taxon>Pezizomycotina</taxon>
        <taxon>Orbiliomycetes</taxon>
        <taxon>Orbiliales</taxon>
        <taxon>Orbiliaceae</taxon>
        <taxon>Arthrobotrys</taxon>
    </lineage>
</organism>